<protein>
    <recommendedName>
        <fullName evidence="4">2-amino-4-hydroxy-6-hydroxymethyldihydropteridine pyrophosphokinase</fullName>
        <ecNumber evidence="3">2.7.6.3</ecNumber>
    </recommendedName>
    <alternativeName>
        <fullName evidence="11">6-hydroxymethyl-7,8-dihydropterin pyrophosphokinase</fullName>
    </alternativeName>
    <alternativeName>
        <fullName evidence="12">7,8-dihydro-6-hydroxymethylpterin-pyrophosphokinase</fullName>
    </alternativeName>
</protein>
<keyword evidence="15" id="KW-1185">Reference proteome</keyword>
<dbReference type="PROSITE" id="PS00794">
    <property type="entry name" value="HPPK"/>
    <property type="match status" value="1"/>
</dbReference>
<evidence type="ECO:0000256" key="11">
    <source>
        <dbReference type="ARBA" id="ARBA00029766"/>
    </source>
</evidence>
<dbReference type="SUPFAM" id="SSF55083">
    <property type="entry name" value="6-hydroxymethyl-7,8-dihydropterin pyrophosphokinase, HPPK"/>
    <property type="match status" value="1"/>
</dbReference>
<sequence>MTLAYVGLGANLGDSAATLRHVAGELGATPGIEMVTVSPFYRSAPVDATGPDFINAVAALHTTLAPLALLDVLQRLELAHGRERPYRNAPRTLDLDLLIYEGVTLDHPRLTLPHPRMHERAFVLRPLADLAPALILPQGALPALIAGVADQAIEPLA</sequence>
<organism evidence="14 15">
    <name type="scientific">Bordetella genomosp. 5</name>
    <dbReference type="NCBI Taxonomy" id="1395608"/>
    <lineage>
        <taxon>Bacteria</taxon>
        <taxon>Pseudomonadati</taxon>
        <taxon>Pseudomonadota</taxon>
        <taxon>Betaproteobacteria</taxon>
        <taxon>Burkholderiales</taxon>
        <taxon>Alcaligenaceae</taxon>
        <taxon>Bordetella</taxon>
    </lineage>
</organism>
<evidence type="ECO:0000256" key="1">
    <source>
        <dbReference type="ARBA" id="ARBA00005051"/>
    </source>
</evidence>
<dbReference type="Gene3D" id="3.30.70.560">
    <property type="entry name" value="7,8-Dihydro-6-hydroxymethylpterin-pyrophosphokinase HPPK"/>
    <property type="match status" value="1"/>
</dbReference>
<evidence type="ECO:0000256" key="6">
    <source>
        <dbReference type="ARBA" id="ARBA00022741"/>
    </source>
</evidence>
<keyword evidence="5" id="KW-0808">Transferase</keyword>
<dbReference type="CDD" id="cd00483">
    <property type="entry name" value="HPPK"/>
    <property type="match status" value="1"/>
</dbReference>
<accession>A0A261TCT7</accession>
<keyword evidence="7 14" id="KW-0418">Kinase</keyword>
<evidence type="ECO:0000256" key="2">
    <source>
        <dbReference type="ARBA" id="ARBA00005810"/>
    </source>
</evidence>
<feature type="domain" description="7,8-dihydro-6-hydroxymethylpterin-pyrophosphokinase" evidence="13">
    <location>
        <begin position="87"/>
        <end position="98"/>
    </location>
</feature>
<dbReference type="PANTHER" id="PTHR43071">
    <property type="entry name" value="2-AMINO-4-HYDROXY-6-HYDROXYMETHYLDIHYDROPTERIDINE PYROPHOSPHOKINASE"/>
    <property type="match status" value="1"/>
</dbReference>
<name>A0A261TCT7_9BORD</name>
<dbReference type="GO" id="GO:0046654">
    <property type="term" value="P:tetrahydrofolate biosynthetic process"/>
    <property type="evidence" value="ECO:0007669"/>
    <property type="project" value="UniProtKB-UniPathway"/>
</dbReference>
<keyword evidence="8" id="KW-0067">ATP-binding</keyword>
<keyword evidence="9" id="KW-0289">Folate biosynthesis</keyword>
<dbReference type="RefSeq" id="WP_094802997.1">
    <property type="nucleotide sequence ID" value="NZ_NEVP01000011.1"/>
</dbReference>
<evidence type="ECO:0000313" key="14">
    <source>
        <dbReference type="EMBL" id="OZI46900.1"/>
    </source>
</evidence>
<comment type="function">
    <text evidence="10">Catalyzes the transfer of pyrophosphate from adenosine triphosphate (ATP) to 6-hydroxymethyl-7,8-dihydropterin, an enzymatic step in folate biosynthesis pathway.</text>
</comment>
<dbReference type="AlphaFoldDB" id="A0A261TCT7"/>
<dbReference type="GO" id="GO:0046656">
    <property type="term" value="P:folic acid biosynthetic process"/>
    <property type="evidence" value="ECO:0007669"/>
    <property type="project" value="UniProtKB-KW"/>
</dbReference>
<dbReference type="OrthoDB" id="9808041at2"/>
<dbReference type="PANTHER" id="PTHR43071:SF1">
    <property type="entry name" value="2-AMINO-4-HYDROXY-6-HYDROXYMETHYLDIHYDROPTERIDINE PYROPHOSPHOKINASE"/>
    <property type="match status" value="1"/>
</dbReference>
<reference evidence="14 15" key="1">
    <citation type="submission" date="2017-05" db="EMBL/GenBank/DDBJ databases">
        <title>Complete and WGS of Bordetella genogroups.</title>
        <authorList>
            <person name="Spilker T."/>
            <person name="LiPuma J."/>
        </authorList>
    </citation>
    <scope>NUCLEOTIDE SEQUENCE [LARGE SCALE GENOMIC DNA]</scope>
    <source>
        <strain evidence="14 15">AU10456</strain>
    </source>
</reference>
<comment type="pathway">
    <text evidence="1">Cofactor biosynthesis; tetrahydrofolate biosynthesis; 2-amino-4-hydroxy-6-hydroxymethyl-7,8-dihydropteridine diphosphate from 7,8-dihydroneopterin triphosphate: step 4/4.</text>
</comment>
<dbReference type="UniPathway" id="UPA00077">
    <property type="reaction ID" value="UER00155"/>
</dbReference>
<comment type="similarity">
    <text evidence="2">Belongs to the HPPK family.</text>
</comment>
<dbReference type="GO" id="GO:0003848">
    <property type="term" value="F:2-amino-4-hydroxy-6-hydroxymethyldihydropteridine diphosphokinase activity"/>
    <property type="evidence" value="ECO:0007669"/>
    <property type="project" value="UniProtKB-EC"/>
</dbReference>
<evidence type="ECO:0000256" key="12">
    <source>
        <dbReference type="ARBA" id="ARBA00033413"/>
    </source>
</evidence>
<dbReference type="Proteomes" id="UP000216913">
    <property type="component" value="Unassembled WGS sequence"/>
</dbReference>
<evidence type="ECO:0000256" key="9">
    <source>
        <dbReference type="ARBA" id="ARBA00022909"/>
    </source>
</evidence>
<dbReference type="InterPro" id="IPR000550">
    <property type="entry name" value="Hppk"/>
</dbReference>
<evidence type="ECO:0000256" key="8">
    <source>
        <dbReference type="ARBA" id="ARBA00022840"/>
    </source>
</evidence>
<proteinExistence type="inferred from homology"/>
<evidence type="ECO:0000256" key="7">
    <source>
        <dbReference type="ARBA" id="ARBA00022777"/>
    </source>
</evidence>
<evidence type="ECO:0000256" key="4">
    <source>
        <dbReference type="ARBA" id="ARBA00016218"/>
    </source>
</evidence>
<evidence type="ECO:0000256" key="10">
    <source>
        <dbReference type="ARBA" id="ARBA00029409"/>
    </source>
</evidence>
<dbReference type="InterPro" id="IPR035907">
    <property type="entry name" value="Hppk_sf"/>
</dbReference>
<dbReference type="GO" id="GO:0005524">
    <property type="term" value="F:ATP binding"/>
    <property type="evidence" value="ECO:0007669"/>
    <property type="project" value="UniProtKB-KW"/>
</dbReference>
<dbReference type="Pfam" id="PF01288">
    <property type="entry name" value="HPPK"/>
    <property type="match status" value="1"/>
</dbReference>
<dbReference type="EMBL" id="NEVP01000011">
    <property type="protein sequence ID" value="OZI46900.1"/>
    <property type="molecule type" value="Genomic_DNA"/>
</dbReference>
<evidence type="ECO:0000259" key="13">
    <source>
        <dbReference type="PROSITE" id="PS00794"/>
    </source>
</evidence>
<comment type="caution">
    <text evidence="14">The sequence shown here is derived from an EMBL/GenBank/DDBJ whole genome shotgun (WGS) entry which is preliminary data.</text>
</comment>
<dbReference type="GO" id="GO:0016301">
    <property type="term" value="F:kinase activity"/>
    <property type="evidence" value="ECO:0007669"/>
    <property type="project" value="UniProtKB-KW"/>
</dbReference>
<dbReference type="EC" id="2.7.6.3" evidence="3"/>
<gene>
    <name evidence="14" type="ORF">CAL25_19730</name>
</gene>
<evidence type="ECO:0000256" key="5">
    <source>
        <dbReference type="ARBA" id="ARBA00022679"/>
    </source>
</evidence>
<keyword evidence="6" id="KW-0547">Nucleotide-binding</keyword>
<dbReference type="NCBIfam" id="TIGR01498">
    <property type="entry name" value="folK"/>
    <property type="match status" value="1"/>
</dbReference>
<dbReference type="NCBIfam" id="NF010692">
    <property type="entry name" value="PRK14092.1"/>
    <property type="match status" value="1"/>
</dbReference>
<evidence type="ECO:0000256" key="3">
    <source>
        <dbReference type="ARBA" id="ARBA00013253"/>
    </source>
</evidence>
<evidence type="ECO:0000313" key="15">
    <source>
        <dbReference type="Proteomes" id="UP000216913"/>
    </source>
</evidence>